<protein>
    <submittedName>
        <fullName evidence="3">LCP family protein</fullName>
    </submittedName>
</protein>
<dbReference type="InterPro" id="IPR050922">
    <property type="entry name" value="LytR/CpsA/Psr_CW_biosynth"/>
</dbReference>
<dbReference type="InterPro" id="IPR004474">
    <property type="entry name" value="LytR_CpsA_psr"/>
</dbReference>
<keyword evidence="4" id="KW-1185">Reference proteome</keyword>
<dbReference type="PANTHER" id="PTHR33392">
    <property type="entry name" value="POLYISOPRENYL-TEICHOIC ACID--PEPTIDOGLYCAN TEICHOIC ACID TRANSFERASE TAGU"/>
    <property type="match status" value="1"/>
</dbReference>
<dbReference type="PANTHER" id="PTHR33392:SF6">
    <property type="entry name" value="POLYISOPRENYL-TEICHOIC ACID--PEPTIDOGLYCAN TEICHOIC ACID TRANSFERASE TAGU"/>
    <property type="match status" value="1"/>
</dbReference>
<accession>A0ABY4FSY3</accession>
<dbReference type="Pfam" id="PF03816">
    <property type="entry name" value="LytR_cpsA_psr"/>
    <property type="match status" value="1"/>
</dbReference>
<dbReference type="Proteomes" id="UP000831775">
    <property type="component" value="Chromosome"/>
</dbReference>
<dbReference type="Gene3D" id="3.40.630.190">
    <property type="entry name" value="LCP protein"/>
    <property type="match status" value="1"/>
</dbReference>
<name>A0ABY4FSY3_9MICO</name>
<dbReference type="NCBIfam" id="TIGR00350">
    <property type="entry name" value="lytR_cpsA_psr"/>
    <property type="match status" value="1"/>
</dbReference>
<reference evidence="3 4" key="1">
    <citation type="submission" date="2022-04" db="EMBL/GenBank/DDBJ databases">
        <title>Leucobacter sp. isolated from rhizosphere of onion.</title>
        <authorList>
            <person name="Won M."/>
            <person name="Lee C.-M."/>
            <person name="Woen H.-Y."/>
            <person name="Kwon S.-W."/>
        </authorList>
    </citation>
    <scope>NUCLEOTIDE SEQUENCE [LARGE SCALE GENOMIC DNA]</scope>
    <source>
        <strain evidence="3 4">H25R-14</strain>
    </source>
</reference>
<evidence type="ECO:0000313" key="4">
    <source>
        <dbReference type="Proteomes" id="UP000831775"/>
    </source>
</evidence>
<dbReference type="RefSeq" id="WP_244684348.1">
    <property type="nucleotide sequence ID" value="NZ_CP095043.1"/>
</dbReference>
<organism evidence="3 4">
    <name type="scientific">Leucobacter rhizosphaerae</name>
    <dbReference type="NCBI Taxonomy" id="2932245"/>
    <lineage>
        <taxon>Bacteria</taxon>
        <taxon>Bacillati</taxon>
        <taxon>Actinomycetota</taxon>
        <taxon>Actinomycetes</taxon>
        <taxon>Micrococcales</taxon>
        <taxon>Microbacteriaceae</taxon>
        <taxon>Leucobacter</taxon>
    </lineage>
</organism>
<gene>
    <name evidence="3" type="ORF">MUN76_09915</name>
</gene>
<evidence type="ECO:0000313" key="3">
    <source>
        <dbReference type="EMBL" id="UOQ59370.1"/>
    </source>
</evidence>
<dbReference type="EMBL" id="CP095043">
    <property type="protein sequence ID" value="UOQ59370.1"/>
    <property type="molecule type" value="Genomic_DNA"/>
</dbReference>
<evidence type="ECO:0000259" key="2">
    <source>
        <dbReference type="Pfam" id="PF03816"/>
    </source>
</evidence>
<sequence length="316" mass="32926">MFWKRFARGAVAALLALGVGAALFVIAVCARVDWNDLVARNGDPEVVYLFAGVDSGIERPKGDSQYAASPDSPGRADVLILVRLGGDGDVHAVSLPRDIVAVGVGRPSRLALTYLDGEQALIDGICGGVGVEVDRFVGIDASAFPKVVDALGGLELRIPEARRDPGANLDVAQSGERSIDGETALALVRSRHAQVLVDGTWVEQSDDAGSEDRATWSAHVMEATGTALAHASPTQLARATWAASGGLTVSGGLHPLELWDLVHADISASVLPTRLVNGELARVPGDAGTQALQELGFDTSCRPMALAEPRRSAEGS</sequence>
<evidence type="ECO:0000256" key="1">
    <source>
        <dbReference type="ARBA" id="ARBA00006068"/>
    </source>
</evidence>
<proteinExistence type="inferred from homology"/>
<comment type="similarity">
    <text evidence="1">Belongs to the LytR/CpsA/Psr (LCP) family.</text>
</comment>
<feature type="domain" description="Cell envelope-related transcriptional attenuator" evidence="2">
    <location>
        <begin position="75"/>
        <end position="194"/>
    </location>
</feature>